<evidence type="ECO:0000313" key="3">
    <source>
        <dbReference type="Proteomes" id="UP001065593"/>
    </source>
</evidence>
<reference evidence="2" key="1">
    <citation type="submission" date="2022-08" db="EMBL/GenBank/DDBJ databases">
        <title>Draft genome sequence of Lysinibacillus sp. strain KH24.</title>
        <authorList>
            <person name="Kanbe H."/>
            <person name="Itoh H."/>
        </authorList>
    </citation>
    <scope>NUCLEOTIDE SEQUENCE</scope>
    <source>
        <strain evidence="2">KH24</strain>
    </source>
</reference>
<evidence type="ECO:0000313" key="2">
    <source>
        <dbReference type="EMBL" id="GLC89233.1"/>
    </source>
</evidence>
<dbReference type="EMBL" id="BRZA01000002">
    <property type="protein sequence ID" value="GLC89233.1"/>
    <property type="molecule type" value="Genomic_DNA"/>
</dbReference>
<name>A0ABQ5NLJ5_9BACI</name>
<protein>
    <recommendedName>
        <fullName evidence="4">DUF5640 domain-containing protein</fullName>
    </recommendedName>
</protein>
<proteinExistence type="predicted"/>
<evidence type="ECO:0008006" key="4">
    <source>
        <dbReference type="Google" id="ProtNLM"/>
    </source>
</evidence>
<comment type="caution">
    <text evidence="2">The sequence shown here is derived from an EMBL/GenBank/DDBJ whole genome shotgun (WGS) entry which is preliminary data.</text>
</comment>
<keyword evidence="1" id="KW-0732">Signal</keyword>
<accession>A0ABQ5NLJ5</accession>
<dbReference type="RefSeq" id="WP_264988973.1">
    <property type="nucleotide sequence ID" value="NZ_BRZA01000002.1"/>
</dbReference>
<feature type="chain" id="PRO_5045598448" description="DUF5640 domain-containing protein" evidence="1">
    <location>
        <begin position="26"/>
        <end position="135"/>
    </location>
</feature>
<organism evidence="2 3">
    <name type="scientific">Lysinibacillus piscis</name>
    <dbReference type="NCBI Taxonomy" id="2518931"/>
    <lineage>
        <taxon>Bacteria</taxon>
        <taxon>Bacillati</taxon>
        <taxon>Bacillota</taxon>
        <taxon>Bacilli</taxon>
        <taxon>Bacillales</taxon>
        <taxon>Bacillaceae</taxon>
        <taxon>Lysinibacillus</taxon>
    </lineage>
</organism>
<sequence length="135" mass="14888">MKKTIKIMAATVVVGVMTSAMGAAAATWESYSANVPTFNDYETTAMTKTTTGSAYNQVNYIEKDGKLVSWIEDTSGSNISSKVSYSTTGKKTMDYTAASTWKDKKCFLISQLLRGHLKIFKLLENGHPINRTFIH</sequence>
<keyword evidence="3" id="KW-1185">Reference proteome</keyword>
<dbReference type="Proteomes" id="UP001065593">
    <property type="component" value="Unassembled WGS sequence"/>
</dbReference>
<feature type="signal peptide" evidence="1">
    <location>
        <begin position="1"/>
        <end position="25"/>
    </location>
</feature>
<evidence type="ECO:0000256" key="1">
    <source>
        <dbReference type="SAM" id="SignalP"/>
    </source>
</evidence>
<gene>
    <name evidence="2" type="ORF">LYSBPC_23600</name>
</gene>